<dbReference type="SMART" id="SM00388">
    <property type="entry name" value="HisKA"/>
    <property type="match status" value="1"/>
</dbReference>
<dbReference type="GO" id="GO:0016301">
    <property type="term" value="F:kinase activity"/>
    <property type="evidence" value="ECO:0007669"/>
    <property type="project" value="UniProtKB-KW"/>
</dbReference>
<keyword evidence="3" id="KW-0597">Phosphoprotein</keyword>
<dbReference type="PROSITE" id="PS50109">
    <property type="entry name" value="HIS_KIN"/>
    <property type="match status" value="1"/>
</dbReference>
<dbReference type="Gene3D" id="3.30.565.10">
    <property type="entry name" value="Histidine kinase-like ATPase, C-terminal domain"/>
    <property type="match status" value="1"/>
</dbReference>
<feature type="domain" description="Histidine kinase" evidence="9">
    <location>
        <begin position="163"/>
        <end position="369"/>
    </location>
</feature>
<dbReference type="Pfam" id="PF09385">
    <property type="entry name" value="HisK_N"/>
    <property type="match status" value="1"/>
</dbReference>
<evidence type="ECO:0000256" key="1">
    <source>
        <dbReference type="ARBA" id="ARBA00000085"/>
    </source>
</evidence>
<keyword evidence="8" id="KW-0902">Two-component regulatory system</keyword>
<evidence type="ECO:0000256" key="7">
    <source>
        <dbReference type="ARBA" id="ARBA00022840"/>
    </source>
</evidence>
<dbReference type="Gene3D" id="1.10.287.130">
    <property type="match status" value="1"/>
</dbReference>
<dbReference type="SMART" id="SM00387">
    <property type="entry name" value="HATPase_c"/>
    <property type="match status" value="1"/>
</dbReference>
<dbReference type="SUPFAM" id="SSF47384">
    <property type="entry name" value="Homodimeric domain of signal transducing histidine kinase"/>
    <property type="match status" value="1"/>
</dbReference>
<dbReference type="RefSeq" id="WP_388041542.1">
    <property type="nucleotide sequence ID" value="NZ_JBHUEK010000034.1"/>
</dbReference>
<comment type="caution">
    <text evidence="10">The sequence shown here is derived from an EMBL/GenBank/DDBJ whole genome shotgun (WGS) entry which is preliminary data.</text>
</comment>
<gene>
    <name evidence="10" type="ORF">ACFSFW_22380</name>
</gene>
<dbReference type="InterPro" id="IPR036097">
    <property type="entry name" value="HisK_dim/P_sf"/>
</dbReference>
<dbReference type="PANTHER" id="PTHR43065:SF10">
    <property type="entry name" value="PEROXIDE STRESS-ACTIVATED HISTIDINE KINASE MAK3"/>
    <property type="match status" value="1"/>
</dbReference>
<dbReference type="PRINTS" id="PR00344">
    <property type="entry name" value="BCTRLSENSOR"/>
</dbReference>
<evidence type="ECO:0000259" key="9">
    <source>
        <dbReference type="PROSITE" id="PS50109"/>
    </source>
</evidence>
<evidence type="ECO:0000256" key="6">
    <source>
        <dbReference type="ARBA" id="ARBA00022777"/>
    </source>
</evidence>
<dbReference type="CDD" id="cd00082">
    <property type="entry name" value="HisKA"/>
    <property type="match status" value="1"/>
</dbReference>
<dbReference type="Proteomes" id="UP001597227">
    <property type="component" value="Unassembled WGS sequence"/>
</dbReference>
<dbReference type="InterPro" id="IPR036890">
    <property type="entry name" value="HATPase_C_sf"/>
</dbReference>
<evidence type="ECO:0000256" key="8">
    <source>
        <dbReference type="ARBA" id="ARBA00023012"/>
    </source>
</evidence>
<evidence type="ECO:0000256" key="5">
    <source>
        <dbReference type="ARBA" id="ARBA00022741"/>
    </source>
</evidence>
<evidence type="ECO:0000256" key="3">
    <source>
        <dbReference type="ARBA" id="ARBA00022553"/>
    </source>
</evidence>
<dbReference type="Pfam" id="PF02518">
    <property type="entry name" value="HATPase_c"/>
    <property type="match status" value="1"/>
</dbReference>
<evidence type="ECO:0000313" key="10">
    <source>
        <dbReference type="EMBL" id="MFD1781396.1"/>
    </source>
</evidence>
<dbReference type="InterPro" id="IPR003594">
    <property type="entry name" value="HATPase_dom"/>
</dbReference>
<dbReference type="Pfam" id="PF00512">
    <property type="entry name" value="HisKA"/>
    <property type="match status" value="1"/>
</dbReference>
<dbReference type="PANTHER" id="PTHR43065">
    <property type="entry name" value="SENSOR HISTIDINE KINASE"/>
    <property type="match status" value="1"/>
</dbReference>
<dbReference type="Gene3D" id="1.10.490.70">
    <property type="entry name" value="Histidine kinase N-terminal domain"/>
    <property type="match status" value="1"/>
</dbReference>
<keyword evidence="6 10" id="KW-0418">Kinase</keyword>
<dbReference type="EC" id="2.7.13.3" evidence="2"/>
<accession>A0ABW4MUI4</accession>
<sequence length="371" mass="42714">MNPVLGELIYYLESNLSFFLTSWKEKTVMSENDIHKEKLVLNGLTMFELIKNSMINPIDEEELKSFAHKLAKERVEANINIGEFIYNVNLGRTEILKYIYRSKLDHDQLDPVFEEVNRIFDLFSYYAVSKYTEMKENQLQEKIQYIDQSHQERLTILGQMASTFVHEFRNPLTAVIGFVKLIGNDNPNIKYLDIISHELNQLNYKISQFLHVSKKELIEKSENEVSLLDLFTEITEFIYASILDGDVQVDTNIGSNIYITVNEDEIRQVLLNILMNSIDALKQRETDRNIIIKGYNLDNQIIVSISNNGPAIPKESLDTIFEPFYTTKEFGTGIGLFVCKKIIEKHGGSISCSSDSNLTEFKIVLPYSDAS</sequence>
<dbReference type="InterPro" id="IPR004358">
    <property type="entry name" value="Sig_transdc_His_kin-like_C"/>
</dbReference>
<dbReference type="InterPro" id="IPR018984">
    <property type="entry name" value="Histidine_kinase_N"/>
</dbReference>
<keyword evidence="7" id="KW-0067">ATP-binding</keyword>
<protein>
    <recommendedName>
        <fullName evidence="2">histidine kinase</fullName>
        <ecNumber evidence="2">2.7.13.3</ecNumber>
    </recommendedName>
</protein>
<keyword evidence="4" id="KW-0808">Transferase</keyword>
<evidence type="ECO:0000256" key="2">
    <source>
        <dbReference type="ARBA" id="ARBA00012438"/>
    </source>
</evidence>
<name>A0ABW4MUI4_9BACI</name>
<keyword evidence="5" id="KW-0547">Nucleotide-binding</keyword>
<reference evidence="11" key="1">
    <citation type="journal article" date="2019" name="Int. J. Syst. Evol. Microbiol.">
        <title>The Global Catalogue of Microorganisms (GCM) 10K type strain sequencing project: providing services to taxonomists for standard genome sequencing and annotation.</title>
        <authorList>
            <consortium name="The Broad Institute Genomics Platform"/>
            <consortium name="The Broad Institute Genome Sequencing Center for Infectious Disease"/>
            <person name="Wu L."/>
            <person name="Ma J."/>
        </authorList>
    </citation>
    <scope>NUCLEOTIDE SEQUENCE [LARGE SCALE GENOMIC DNA]</scope>
    <source>
        <strain evidence="11">CCUG 15531</strain>
    </source>
</reference>
<organism evidence="10 11">
    <name type="scientific">Fredinandcohnia salidurans</name>
    <dbReference type="NCBI Taxonomy" id="2595041"/>
    <lineage>
        <taxon>Bacteria</taxon>
        <taxon>Bacillati</taxon>
        <taxon>Bacillota</taxon>
        <taxon>Bacilli</taxon>
        <taxon>Bacillales</taxon>
        <taxon>Bacillaceae</taxon>
        <taxon>Fredinandcohnia</taxon>
    </lineage>
</organism>
<dbReference type="EMBL" id="JBHUEK010000034">
    <property type="protein sequence ID" value="MFD1781396.1"/>
    <property type="molecule type" value="Genomic_DNA"/>
</dbReference>
<evidence type="ECO:0000256" key="4">
    <source>
        <dbReference type="ARBA" id="ARBA00022679"/>
    </source>
</evidence>
<dbReference type="InterPro" id="IPR005467">
    <property type="entry name" value="His_kinase_dom"/>
</dbReference>
<keyword evidence="11" id="KW-1185">Reference proteome</keyword>
<proteinExistence type="predicted"/>
<evidence type="ECO:0000313" key="11">
    <source>
        <dbReference type="Proteomes" id="UP001597227"/>
    </source>
</evidence>
<dbReference type="InterPro" id="IPR003661">
    <property type="entry name" value="HisK_dim/P_dom"/>
</dbReference>
<dbReference type="SUPFAM" id="SSF55874">
    <property type="entry name" value="ATPase domain of HSP90 chaperone/DNA topoisomerase II/histidine kinase"/>
    <property type="match status" value="1"/>
</dbReference>
<comment type="catalytic activity">
    <reaction evidence="1">
        <text>ATP + protein L-histidine = ADP + protein N-phospho-L-histidine.</text>
        <dbReference type="EC" id="2.7.13.3"/>
    </reaction>
</comment>